<dbReference type="InterPro" id="IPR013678">
    <property type="entry name" value="RNR_2_N"/>
</dbReference>
<dbReference type="NCBIfam" id="NF005122">
    <property type="entry name" value="PRK06556.1"/>
    <property type="match status" value="1"/>
</dbReference>
<evidence type="ECO:0000259" key="15">
    <source>
        <dbReference type="Pfam" id="PF08471"/>
    </source>
</evidence>
<keyword evidence="18" id="KW-1185">Reference proteome</keyword>
<protein>
    <recommendedName>
        <fullName evidence="4 13">Vitamin B12-dependent ribonucleotide reductase</fullName>
        <ecNumber evidence="3 13">1.17.4.1</ecNumber>
    </recommendedName>
</protein>
<name>A0A1T5D9Z2_9SPHI</name>
<dbReference type="GO" id="GO:0031419">
    <property type="term" value="F:cobalamin binding"/>
    <property type="evidence" value="ECO:0007669"/>
    <property type="project" value="UniProtKB-KW"/>
</dbReference>
<evidence type="ECO:0000256" key="2">
    <source>
        <dbReference type="ARBA" id="ARBA00007405"/>
    </source>
</evidence>
<dbReference type="PANTHER" id="PTHR43371">
    <property type="entry name" value="VITAMIN B12-DEPENDENT RIBONUCLEOTIDE REDUCTASE"/>
    <property type="match status" value="1"/>
</dbReference>
<sequence>MEGKSLSNNINELTNNINYNIMGKASSNTAAKGTGKGLGFQRYFTKTGVDVYDLFNYEKRTSVIRNPAGDAVFEMKNVEVPASWSQVATDILAQKYFRKAGVPQPDGSTSSETSIKQVAHRMANCWKTWGERYNYFASKEDANIFYDELVYTIVGQLAAPNSPQWFNTGLHSSYGITGKPQGHYFVNPETDKLEKSTSAYERPQPHACFILSVSDDLVNDGGIMDLWVREARIFKYGSGVGTNFSAIRGESEKLSGGGYSSGLMSFLKIGDRAAGAIKSGGTTRRAAKMVCLDLDHPEIEGFVNWKVEEEKKVAALIAAGYSSDYEGEAYRTVSGQNSNNSVRVPNSFFKALNEGGNWDLIGRISEKPVKSISAEKLWNDISFAAWACADPGIQYDTTINEWHTCPEGGRINASNPCSEYMFLDNTACNLASINLAHFFDPQTLIFDVKGFEHACRVWTVVLEISVLMAQFPSKEVAQLSYDYRTLGLGYANLGSMLMVAGIPYDSDKARAIGGAITAVMTGTAYATSAEMAKELGTFKKYNENKKHMLRVMRNHRYAAYNNDAYEGLEIAPPGIDPKFCPDYLLSAACNSWDKAVELGEKYGYRNAQTTVIAPTGTIGLVMDCDTTGIEPDFALVKFKKLSGGGYFKIINQGVPAALRNQGYQEHEIEAIVNYAKGTATLQGAPHINFDSLAAKGFTQDELEKIDKSLLAAFEIGFVFNQWSLGEECLNRLGFKADQYSSPDFNLLRAIGFNRQQIAEANEFICGTMTVEGAPYLKEEHYPIFDCANKCGQKGERFIHAHGHIKMMAAAQPFLSGAISKTINLPNEATVDEIKDCYELSWRLALKANALYRDGCKLSQPLSTKSSDSKEDKLDTVEEVLGEAGNVKLSDLTADQVLEAARAILERSTDTKFKRQLSSVVERKNLPGKRGGFTQKAAVGGQTVFVRTGEYEDGTLGEIFVDMHKEGATFRSLMNCFAIAVSVGLQYGVPLEEFVDKFTFTRFEPSGMVSGHDNIKSSTSIIDYIFRMLGYEYLSRTDLVHVITEQKAVLGNPQMADEDVNTDTSNTLAEASVSNPATASNFKLKPVLDISGGGQSDAPACGNCGHIMVRSGTCYKCLNCGTQGGCS</sequence>
<dbReference type="NCBIfam" id="TIGR02504">
    <property type="entry name" value="NrdJ_Z"/>
    <property type="match status" value="1"/>
</dbReference>
<evidence type="ECO:0000256" key="4">
    <source>
        <dbReference type="ARBA" id="ARBA00014409"/>
    </source>
</evidence>
<dbReference type="STRING" id="572036.SAMN05661099_2239"/>
<evidence type="ECO:0000256" key="10">
    <source>
        <dbReference type="ARBA" id="ARBA00023285"/>
    </source>
</evidence>
<evidence type="ECO:0000259" key="16">
    <source>
        <dbReference type="Pfam" id="PF12637"/>
    </source>
</evidence>
<dbReference type="InterPro" id="IPR000788">
    <property type="entry name" value="RNR_lg_C"/>
</dbReference>
<keyword evidence="9" id="KW-1015">Disulfide bond</keyword>
<organism evidence="17 18">
    <name type="scientific">Daejeonella lutea</name>
    <dbReference type="NCBI Taxonomy" id="572036"/>
    <lineage>
        <taxon>Bacteria</taxon>
        <taxon>Pseudomonadati</taxon>
        <taxon>Bacteroidota</taxon>
        <taxon>Sphingobacteriia</taxon>
        <taxon>Sphingobacteriales</taxon>
        <taxon>Sphingobacteriaceae</taxon>
        <taxon>Daejeonella</taxon>
    </lineage>
</organism>
<dbReference type="GO" id="GO:0071897">
    <property type="term" value="P:DNA biosynthetic process"/>
    <property type="evidence" value="ECO:0007669"/>
    <property type="project" value="UniProtKB-KW"/>
</dbReference>
<gene>
    <name evidence="17" type="ORF">SAMN05661099_2239</name>
</gene>
<dbReference type="Proteomes" id="UP000189981">
    <property type="component" value="Unassembled WGS sequence"/>
</dbReference>
<evidence type="ECO:0000256" key="3">
    <source>
        <dbReference type="ARBA" id="ARBA00012274"/>
    </source>
</evidence>
<evidence type="ECO:0000256" key="12">
    <source>
        <dbReference type="ARBA" id="ARBA00047754"/>
    </source>
</evidence>
<dbReference type="EC" id="1.17.4.1" evidence="3 13"/>
<comment type="catalytic activity">
    <reaction evidence="12 13">
        <text>a 2'-deoxyribonucleoside 5'-diphosphate + [thioredoxin]-disulfide + H2O = a ribonucleoside 5'-diphosphate + [thioredoxin]-dithiol</text>
        <dbReference type="Rhea" id="RHEA:23252"/>
        <dbReference type="Rhea" id="RHEA-COMP:10698"/>
        <dbReference type="Rhea" id="RHEA-COMP:10700"/>
        <dbReference type="ChEBI" id="CHEBI:15377"/>
        <dbReference type="ChEBI" id="CHEBI:29950"/>
        <dbReference type="ChEBI" id="CHEBI:50058"/>
        <dbReference type="ChEBI" id="CHEBI:57930"/>
        <dbReference type="ChEBI" id="CHEBI:73316"/>
        <dbReference type="EC" id="1.17.4.1"/>
    </reaction>
</comment>
<dbReference type="Pfam" id="PF02867">
    <property type="entry name" value="Ribonuc_red_lgC"/>
    <property type="match status" value="2"/>
</dbReference>
<comment type="function">
    <text evidence="11 13">Catalyzes the reduction of ribonucleotides to deoxyribonucleotides. May function to provide a pool of deoxyribonucleotide precursors for DNA repair during oxygen limitation and/or for immediate growth after restoration of oxygen.</text>
</comment>
<evidence type="ECO:0000313" key="17">
    <source>
        <dbReference type="EMBL" id="SKB68426.1"/>
    </source>
</evidence>
<evidence type="ECO:0000256" key="6">
    <source>
        <dbReference type="ARBA" id="ARBA00022634"/>
    </source>
</evidence>
<proteinExistence type="inferred from homology"/>
<evidence type="ECO:0000256" key="9">
    <source>
        <dbReference type="ARBA" id="ARBA00023157"/>
    </source>
</evidence>
<dbReference type="GO" id="GO:0004748">
    <property type="term" value="F:ribonucleoside-diphosphate reductase activity, thioredoxin disulfide as acceptor"/>
    <property type="evidence" value="ECO:0007669"/>
    <property type="project" value="UniProtKB-EC"/>
</dbReference>
<evidence type="ECO:0000256" key="5">
    <source>
        <dbReference type="ARBA" id="ARBA00022628"/>
    </source>
</evidence>
<dbReference type="PRINTS" id="PR01183">
    <property type="entry name" value="RIBORDTASEM1"/>
</dbReference>
<dbReference type="CDD" id="cd02888">
    <property type="entry name" value="RNR_II_dimer"/>
    <property type="match status" value="1"/>
</dbReference>
<keyword evidence="6 13" id="KW-0237">DNA synthesis</keyword>
<dbReference type="Pfam" id="PF08471">
    <property type="entry name" value="Ribonuc_red_2_N"/>
    <property type="match status" value="1"/>
</dbReference>
<evidence type="ECO:0000256" key="13">
    <source>
        <dbReference type="RuleBase" id="RU364064"/>
    </source>
</evidence>
<reference evidence="18" key="1">
    <citation type="submission" date="2017-02" db="EMBL/GenBank/DDBJ databases">
        <authorList>
            <person name="Varghese N."/>
            <person name="Submissions S."/>
        </authorList>
    </citation>
    <scope>NUCLEOTIDE SEQUENCE [LARGE SCALE GENOMIC DNA]</scope>
    <source>
        <strain evidence="18">DSM 22385</strain>
    </source>
</reference>
<dbReference type="InterPro" id="IPR013344">
    <property type="entry name" value="RNR_NrdJ/NrdZ"/>
</dbReference>
<evidence type="ECO:0000256" key="8">
    <source>
        <dbReference type="ARBA" id="ARBA00023002"/>
    </source>
</evidence>
<dbReference type="SUPFAM" id="SSF51998">
    <property type="entry name" value="PFL-like glycyl radical enzymes"/>
    <property type="match status" value="1"/>
</dbReference>
<keyword evidence="8 13" id="KW-0560">Oxidoreductase</keyword>
<dbReference type="RefSeq" id="WP_245803510.1">
    <property type="nucleotide sequence ID" value="NZ_FUYR01000002.1"/>
</dbReference>
<feature type="domain" description="Ribonucleotide reductase class II vitamin B12-dependent N-terminal" evidence="15">
    <location>
        <begin position="59"/>
        <end position="156"/>
    </location>
</feature>
<keyword evidence="5 13" id="KW-0846">Cobalamin</keyword>
<keyword evidence="7 13" id="KW-0547">Nucleotide-binding</keyword>
<dbReference type="GO" id="GO:0000166">
    <property type="term" value="F:nucleotide binding"/>
    <property type="evidence" value="ECO:0007669"/>
    <property type="project" value="UniProtKB-KW"/>
</dbReference>
<dbReference type="Gene3D" id="3.20.70.20">
    <property type="match status" value="2"/>
</dbReference>
<dbReference type="InterPro" id="IPR024434">
    <property type="entry name" value="TSCPD_dom"/>
</dbReference>
<dbReference type="Pfam" id="PF12637">
    <property type="entry name" value="TSCPD"/>
    <property type="match status" value="1"/>
</dbReference>
<keyword evidence="10 13" id="KW-0170">Cobalt</keyword>
<comment type="cofactor">
    <cofactor evidence="1 13">
        <name>adenosylcob(III)alamin</name>
        <dbReference type="ChEBI" id="CHEBI:18408"/>
    </cofactor>
</comment>
<evidence type="ECO:0000259" key="14">
    <source>
        <dbReference type="Pfam" id="PF02867"/>
    </source>
</evidence>
<evidence type="ECO:0000256" key="11">
    <source>
        <dbReference type="ARBA" id="ARBA00025437"/>
    </source>
</evidence>
<comment type="similarity">
    <text evidence="2 13">Belongs to the ribonucleoside diphosphate reductase class-2 family.</text>
</comment>
<dbReference type="PANTHER" id="PTHR43371:SF1">
    <property type="entry name" value="RIBONUCLEOSIDE-DIPHOSPHATE REDUCTASE"/>
    <property type="match status" value="1"/>
</dbReference>
<dbReference type="InterPro" id="IPR050862">
    <property type="entry name" value="RdRp_reductase_class-2"/>
</dbReference>
<dbReference type="GO" id="GO:0050897">
    <property type="term" value="F:cobalt ion binding"/>
    <property type="evidence" value="ECO:0007669"/>
    <property type="project" value="InterPro"/>
</dbReference>
<dbReference type="EMBL" id="FUYR01000002">
    <property type="protein sequence ID" value="SKB68426.1"/>
    <property type="molecule type" value="Genomic_DNA"/>
</dbReference>
<feature type="domain" description="TSCPD" evidence="16">
    <location>
        <begin position="928"/>
        <end position="1029"/>
    </location>
</feature>
<dbReference type="AlphaFoldDB" id="A0A1T5D9Z2"/>
<feature type="domain" description="Ribonucleotide reductase large subunit C-terminal" evidence="14">
    <location>
        <begin position="755"/>
        <end position="851"/>
    </location>
</feature>
<feature type="domain" description="Ribonucleotide reductase large subunit C-terminal" evidence="14">
    <location>
        <begin position="207"/>
        <end position="689"/>
    </location>
</feature>
<evidence type="ECO:0000256" key="1">
    <source>
        <dbReference type="ARBA" id="ARBA00001922"/>
    </source>
</evidence>
<evidence type="ECO:0000313" key="18">
    <source>
        <dbReference type="Proteomes" id="UP000189981"/>
    </source>
</evidence>
<evidence type="ECO:0000256" key="7">
    <source>
        <dbReference type="ARBA" id="ARBA00022741"/>
    </source>
</evidence>
<accession>A0A1T5D9Z2</accession>